<name>A0ABQ8EX84_9FUNG</name>
<proteinExistence type="predicted"/>
<evidence type="ECO:0008006" key="3">
    <source>
        <dbReference type="Google" id="ProtNLM"/>
    </source>
</evidence>
<protein>
    <recommendedName>
        <fullName evidence="3">DUF4371 domain-containing protein</fullName>
    </recommendedName>
</protein>
<dbReference type="SUPFAM" id="SSF53098">
    <property type="entry name" value="Ribonuclease H-like"/>
    <property type="match status" value="1"/>
</dbReference>
<evidence type="ECO:0000313" key="1">
    <source>
        <dbReference type="EMBL" id="KAH6588080.1"/>
    </source>
</evidence>
<accession>A0ABQ8EX84</accession>
<dbReference type="PANTHER" id="PTHR37067">
    <property type="entry name" value="PX DOMAIN-CONTAINING PROTEIN"/>
    <property type="match status" value="1"/>
</dbReference>
<organism evidence="1 2">
    <name type="scientific">Batrachochytrium salamandrivorans</name>
    <dbReference type="NCBI Taxonomy" id="1357716"/>
    <lineage>
        <taxon>Eukaryota</taxon>
        <taxon>Fungi</taxon>
        <taxon>Fungi incertae sedis</taxon>
        <taxon>Chytridiomycota</taxon>
        <taxon>Chytridiomycota incertae sedis</taxon>
        <taxon>Chytridiomycetes</taxon>
        <taxon>Rhizophydiales</taxon>
        <taxon>Rhizophydiales incertae sedis</taxon>
        <taxon>Batrachochytrium</taxon>
    </lineage>
</organism>
<keyword evidence="2" id="KW-1185">Reference proteome</keyword>
<sequence length="343" mass="39271">MKLFQLQKDGSYVVVIKNSLRFDLAIQHVSVGLSFRQTATVMTQYQNACKIPKLAGINDHMLIKVLLDFLSPIWRDKVIPISSDGENTMTGRHGGVVTLLEQEYLNLVLRIWCVPHQLDIAVKNTTHGMLDESFYKTTHAFSVHLQAQQTLMTEMGSKCPKDTTRWIAFGSILKWLLQHRRQLMAHVTNKRPVQASSNQWWIIAAALVSVFEKLQIAFSISDIQLDELDQTTIIVRGDWLIEKESVIMHIHDQGSWQSVILTTTLGSWRHPPVMQADLVKLLPALFIKDILDSYRNHVAKHWNQDTIDLIEIQHCELIVVYGRVPDVKATLDSHDEKTYFNDA</sequence>
<dbReference type="Proteomes" id="UP001648503">
    <property type="component" value="Unassembled WGS sequence"/>
</dbReference>
<evidence type="ECO:0000313" key="2">
    <source>
        <dbReference type="Proteomes" id="UP001648503"/>
    </source>
</evidence>
<dbReference type="InterPro" id="IPR012337">
    <property type="entry name" value="RNaseH-like_sf"/>
</dbReference>
<dbReference type="PANTHER" id="PTHR37067:SF3">
    <property type="entry name" value="PX DOMAIN-CONTAINING PROTEIN"/>
    <property type="match status" value="1"/>
</dbReference>
<gene>
    <name evidence="1" type="ORF">BASA50_010942</name>
</gene>
<reference evidence="1 2" key="1">
    <citation type="submission" date="2021-02" db="EMBL/GenBank/DDBJ databases">
        <title>Variation within the Batrachochytrium salamandrivorans European outbreak.</title>
        <authorList>
            <person name="Kelly M."/>
            <person name="Pasmans F."/>
            <person name="Shea T.P."/>
            <person name="Munoz J.F."/>
            <person name="Carranza S."/>
            <person name="Cuomo C.A."/>
            <person name="Martel A."/>
        </authorList>
    </citation>
    <scope>NUCLEOTIDE SEQUENCE [LARGE SCALE GENOMIC DNA]</scope>
    <source>
        <strain evidence="1 2">AMFP18/2</strain>
    </source>
</reference>
<dbReference type="EMBL" id="JAFCIX010000545">
    <property type="protein sequence ID" value="KAH6588080.1"/>
    <property type="molecule type" value="Genomic_DNA"/>
</dbReference>
<comment type="caution">
    <text evidence="1">The sequence shown here is derived from an EMBL/GenBank/DDBJ whole genome shotgun (WGS) entry which is preliminary data.</text>
</comment>